<evidence type="ECO:0000313" key="7">
    <source>
        <dbReference type="Proteomes" id="UP000199423"/>
    </source>
</evidence>
<dbReference type="OrthoDB" id="9811969at2"/>
<accession>A0A1I7MYH8</accession>
<gene>
    <name evidence="6" type="ORF">SAMN04488557_0755</name>
</gene>
<dbReference type="InterPro" id="IPR007318">
    <property type="entry name" value="Phopholipid_MeTrfase"/>
</dbReference>
<feature type="transmembrane region" description="Helical" evidence="5">
    <location>
        <begin position="125"/>
        <end position="156"/>
    </location>
</feature>
<name>A0A1I7MYH8_9HYPH</name>
<evidence type="ECO:0000256" key="5">
    <source>
        <dbReference type="SAM" id="Phobius"/>
    </source>
</evidence>
<dbReference type="EMBL" id="FPCH01000001">
    <property type="protein sequence ID" value="SFV27418.1"/>
    <property type="molecule type" value="Genomic_DNA"/>
</dbReference>
<evidence type="ECO:0000256" key="2">
    <source>
        <dbReference type="ARBA" id="ARBA00022692"/>
    </source>
</evidence>
<dbReference type="Gene3D" id="1.20.120.1630">
    <property type="match status" value="1"/>
</dbReference>
<dbReference type="GO" id="GO:0032259">
    <property type="term" value="P:methylation"/>
    <property type="evidence" value="ECO:0007669"/>
    <property type="project" value="UniProtKB-KW"/>
</dbReference>
<evidence type="ECO:0000256" key="4">
    <source>
        <dbReference type="ARBA" id="ARBA00023136"/>
    </source>
</evidence>
<dbReference type="GO" id="GO:0012505">
    <property type="term" value="C:endomembrane system"/>
    <property type="evidence" value="ECO:0007669"/>
    <property type="project" value="UniProtKB-SubCell"/>
</dbReference>
<keyword evidence="7" id="KW-1185">Reference proteome</keyword>
<organism evidence="6 7">
    <name type="scientific">Hyphomicrobium facile</name>
    <dbReference type="NCBI Taxonomy" id="51670"/>
    <lineage>
        <taxon>Bacteria</taxon>
        <taxon>Pseudomonadati</taxon>
        <taxon>Pseudomonadota</taxon>
        <taxon>Alphaproteobacteria</taxon>
        <taxon>Hyphomicrobiales</taxon>
        <taxon>Hyphomicrobiaceae</taxon>
        <taxon>Hyphomicrobium</taxon>
    </lineage>
</organism>
<feature type="transmembrane region" description="Helical" evidence="5">
    <location>
        <begin position="7"/>
        <end position="25"/>
    </location>
</feature>
<keyword evidence="3 5" id="KW-1133">Transmembrane helix</keyword>
<feature type="transmembrane region" description="Helical" evidence="5">
    <location>
        <begin position="45"/>
        <end position="63"/>
    </location>
</feature>
<sequence length="213" mass="23115">MSIEQILEIAGAASALLLIAGLVIGQLNGEWRIWPAPPVGSLKSFGFWTLFRTLNVVVLILGIERFLTTLGGDALPLRIACAAVSLISGIAYAYTLWSLGRKATYCQASGLATGGVYRWTRNPQYATAIAAFATLGIAAAAWDATLLAGSLVIVYAMMARAEEPWLETRYGRSYLDYKAEVPRFFNLRHAAAELSAFVMTKSPSLAKHLQTKR</sequence>
<keyword evidence="6" id="KW-0489">Methyltransferase</keyword>
<keyword evidence="4 5" id="KW-0472">Membrane</keyword>
<protein>
    <submittedName>
        <fullName evidence="6">Protein-S-isoprenylcysteine O-methyltransferase Ste14</fullName>
    </submittedName>
</protein>
<dbReference type="STRING" id="51670.SAMN04488557_0755"/>
<dbReference type="AlphaFoldDB" id="A0A1I7MYH8"/>
<evidence type="ECO:0000256" key="1">
    <source>
        <dbReference type="ARBA" id="ARBA00004127"/>
    </source>
</evidence>
<keyword evidence="2 5" id="KW-0812">Transmembrane</keyword>
<feature type="transmembrane region" description="Helical" evidence="5">
    <location>
        <begin position="75"/>
        <end position="94"/>
    </location>
</feature>
<dbReference type="RefSeq" id="WP_092864374.1">
    <property type="nucleotide sequence ID" value="NZ_FPCH01000001.1"/>
</dbReference>
<evidence type="ECO:0000313" key="6">
    <source>
        <dbReference type="EMBL" id="SFV27418.1"/>
    </source>
</evidence>
<dbReference type="GO" id="GO:0008168">
    <property type="term" value="F:methyltransferase activity"/>
    <property type="evidence" value="ECO:0007669"/>
    <property type="project" value="UniProtKB-KW"/>
</dbReference>
<dbReference type="Pfam" id="PF04191">
    <property type="entry name" value="PEMT"/>
    <property type="match status" value="1"/>
</dbReference>
<proteinExistence type="predicted"/>
<reference evidence="7" key="1">
    <citation type="submission" date="2016-10" db="EMBL/GenBank/DDBJ databases">
        <authorList>
            <person name="Varghese N."/>
            <person name="Submissions S."/>
        </authorList>
    </citation>
    <scope>NUCLEOTIDE SEQUENCE [LARGE SCALE GENOMIC DNA]</scope>
    <source>
        <strain evidence="7">DSM 1565</strain>
    </source>
</reference>
<keyword evidence="6" id="KW-0808">Transferase</keyword>
<dbReference type="Proteomes" id="UP000199423">
    <property type="component" value="Unassembled WGS sequence"/>
</dbReference>
<evidence type="ECO:0000256" key="3">
    <source>
        <dbReference type="ARBA" id="ARBA00022989"/>
    </source>
</evidence>
<comment type="subcellular location">
    <subcellularLocation>
        <location evidence="1">Endomembrane system</location>
        <topology evidence="1">Multi-pass membrane protein</topology>
    </subcellularLocation>
</comment>